<comment type="caution">
    <text evidence="2">The sequence shown here is derived from an EMBL/GenBank/DDBJ whole genome shotgun (WGS) entry which is preliminary data.</text>
</comment>
<dbReference type="eggNOG" id="KOG3043">
    <property type="taxonomic scope" value="Eukaryota"/>
</dbReference>
<protein>
    <recommendedName>
        <fullName evidence="1">Dienelactone hydrolase domain-containing protein</fullName>
    </recommendedName>
</protein>
<name>A0A1Q2ZW45_ZYGRO</name>
<dbReference type="SUPFAM" id="SSF53474">
    <property type="entry name" value="alpha/beta-Hydrolases"/>
    <property type="match status" value="1"/>
</dbReference>
<dbReference type="Proteomes" id="UP000187013">
    <property type="component" value="Unassembled WGS sequence"/>
</dbReference>
<gene>
    <name evidence="2" type="ORF">ZYGR_0I00320</name>
</gene>
<dbReference type="AlphaFoldDB" id="A0A1Q2ZW45"/>
<dbReference type="GO" id="GO:0016787">
    <property type="term" value="F:hydrolase activity"/>
    <property type="evidence" value="ECO:0007669"/>
    <property type="project" value="InterPro"/>
</dbReference>
<dbReference type="Gene3D" id="3.40.50.1820">
    <property type="entry name" value="alpha/beta hydrolase"/>
    <property type="match status" value="1"/>
</dbReference>
<proteinExistence type="predicted"/>
<sequence length="247" mass="27109">MASNPPSSCCARGFYHEGSARGTVKDVYGVPTYTAGKESNDKVIVILTDIFGYQLINTQLIADQLGDAGYKIYIPDILFGDWLVKFDASVDSKKWLADHPPEKTRAVVDSFLGQFRKENPNSFVGVIGYCFGGKYAIQQINAKEGLADAAAVAHPSFVTIEEIEAVSKDKPLLISAAEADVAFTEELRNLTAQTLTKNGARYQLDLFSGVSHGYASRGDLTIPSVKYAKEKTLYDQIYWFDTFSCGK</sequence>
<dbReference type="PANTHER" id="PTHR17630:SF44">
    <property type="entry name" value="PROTEIN AIM2"/>
    <property type="match status" value="1"/>
</dbReference>
<dbReference type="Pfam" id="PF01738">
    <property type="entry name" value="DLH"/>
    <property type="match status" value="1"/>
</dbReference>
<dbReference type="OrthoDB" id="17560at2759"/>
<evidence type="ECO:0000313" key="3">
    <source>
        <dbReference type="Proteomes" id="UP000187013"/>
    </source>
</evidence>
<feature type="domain" description="Dienelactone hydrolase" evidence="1">
    <location>
        <begin position="32"/>
        <end position="243"/>
    </location>
</feature>
<dbReference type="InterPro" id="IPR029058">
    <property type="entry name" value="AB_hydrolase_fold"/>
</dbReference>
<dbReference type="InterPro" id="IPR002925">
    <property type="entry name" value="Dienelactn_hydro"/>
</dbReference>
<reference evidence="2 3" key="1">
    <citation type="submission" date="2016-08" db="EMBL/GenBank/DDBJ databases">
        <title>Draft genome sequence of allopolyploid Zygosaccharomyces rouxii.</title>
        <authorList>
            <person name="Watanabe J."/>
            <person name="Uehara K."/>
            <person name="Mogi Y."/>
            <person name="Tsukioka Y."/>
        </authorList>
    </citation>
    <scope>NUCLEOTIDE SEQUENCE [LARGE SCALE GENOMIC DNA]</scope>
    <source>
        <strain evidence="2 3">NBRC 110957</strain>
    </source>
</reference>
<accession>A0A1Q2ZW45</accession>
<evidence type="ECO:0000313" key="2">
    <source>
        <dbReference type="EMBL" id="GAV47736.1"/>
    </source>
</evidence>
<evidence type="ECO:0000259" key="1">
    <source>
        <dbReference type="Pfam" id="PF01738"/>
    </source>
</evidence>
<dbReference type="EMBL" id="BDGX01000009">
    <property type="protein sequence ID" value="GAV47736.1"/>
    <property type="molecule type" value="Genomic_DNA"/>
</dbReference>
<organism evidence="2 3">
    <name type="scientific">Zygosaccharomyces rouxii</name>
    <dbReference type="NCBI Taxonomy" id="4956"/>
    <lineage>
        <taxon>Eukaryota</taxon>
        <taxon>Fungi</taxon>
        <taxon>Dikarya</taxon>
        <taxon>Ascomycota</taxon>
        <taxon>Saccharomycotina</taxon>
        <taxon>Saccharomycetes</taxon>
        <taxon>Saccharomycetales</taxon>
        <taxon>Saccharomycetaceae</taxon>
        <taxon>Zygosaccharomyces</taxon>
    </lineage>
</organism>
<dbReference type="PANTHER" id="PTHR17630">
    <property type="entry name" value="DIENELACTONE HYDROLASE"/>
    <property type="match status" value="1"/>
</dbReference>